<dbReference type="PANTHER" id="PTHR40618">
    <property type="entry name" value="B-ZIP TRANSCRIPTION FACTOR (EUROFUNG)-RELATED"/>
    <property type="match status" value="1"/>
</dbReference>
<reference evidence="2 3" key="1">
    <citation type="submission" date="2024-03" db="EMBL/GenBank/DDBJ databases">
        <title>Genome-scale model development and genomic sequencing of the oleaginous clade Lipomyces.</title>
        <authorList>
            <consortium name="Lawrence Berkeley National Laboratory"/>
            <person name="Czajka J.J."/>
            <person name="Han Y."/>
            <person name="Kim J."/>
            <person name="Mondo S.J."/>
            <person name="Hofstad B.A."/>
            <person name="Robles A."/>
            <person name="Haridas S."/>
            <person name="Riley R."/>
            <person name="LaButti K."/>
            <person name="Pangilinan J."/>
            <person name="Andreopoulos W."/>
            <person name="Lipzen A."/>
            <person name="Yan J."/>
            <person name="Wang M."/>
            <person name="Ng V."/>
            <person name="Grigoriev I.V."/>
            <person name="Spatafora J.W."/>
            <person name="Magnuson J.K."/>
            <person name="Baker S.E."/>
            <person name="Pomraning K.R."/>
        </authorList>
    </citation>
    <scope>NUCLEOTIDE SEQUENCE [LARGE SCALE GENOMIC DNA]</scope>
    <source>
        <strain evidence="2 3">Phaff 52-87</strain>
    </source>
</reference>
<evidence type="ECO:0000313" key="2">
    <source>
        <dbReference type="EMBL" id="KAK7202905.1"/>
    </source>
</evidence>
<dbReference type="SUPFAM" id="SSF57959">
    <property type="entry name" value="Leucine zipper domain"/>
    <property type="match status" value="1"/>
</dbReference>
<feature type="compositionally biased region" description="Basic and acidic residues" evidence="1">
    <location>
        <begin position="135"/>
        <end position="155"/>
    </location>
</feature>
<protein>
    <recommendedName>
        <fullName evidence="4">BZIP domain-containing protein</fullName>
    </recommendedName>
</protein>
<feature type="compositionally biased region" description="Polar residues" evidence="1">
    <location>
        <begin position="112"/>
        <end position="124"/>
    </location>
</feature>
<comment type="caution">
    <text evidence="2">The sequence shown here is derived from an EMBL/GenBank/DDBJ whole genome shotgun (WGS) entry which is preliminary data.</text>
</comment>
<evidence type="ECO:0000313" key="3">
    <source>
        <dbReference type="Proteomes" id="UP001498771"/>
    </source>
</evidence>
<gene>
    <name evidence="2" type="ORF">BZA70DRAFT_86696</name>
</gene>
<keyword evidence="3" id="KW-1185">Reference proteome</keyword>
<evidence type="ECO:0000256" key="1">
    <source>
        <dbReference type="SAM" id="MobiDB-lite"/>
    </source>
</evidence>
<dbReference type="PANTHER" id="PTHR40618:SF1">
    <property type="entry name" value="B-ZIP TRANSCRIPTION FACTOR (EUROFUNG)"/>
    <property type="match status" value="1"/>
</dbReference>
<dbReference type="GeneID" id="90041002"/>
<dbReference type="Proteomes" id="UP001498771">
    <property type="component" value="Unassembled WGS sequence"/>
</dbReference>
<organism evidence="2 3">
    <name type="scientific">Myxozyma melibiosi</name>
    <dbReference type="NCBI Taxonomy" id="54550"/>
    <lineage>
        <taxon>Eukaryota</taxon>
        <taxon>Fungi</taxon>
        <taxon>Dikarya</taxon>
        <taxon>Ascomycota</taxon>
        <taxon>Saccharomycotina</taxon>
        <taxon>Lipomycetes</taxon>
        <taxon>Lipomycetales</taxon>
        <taxon>Lipomycetaceae</taxon>
        <taxon>Myxozyma</taxon>
    </lineage>
</organism>
<dbReference type="Gene3D" id="1.20.5.170">
    <property type="match status" value="1"/>
</dbReference>
<dbReference type="RefSeq" id="XP_064765938.1">
    <property type="nucleotide sequence ID" value="XM_064915490.1"/>
</dbReference>
<dbReference type="CDD" id="cd14688">
    <property type="entry name" value="bZIP_YAP"/>
    <property type="match status" value="1"/>
</dbReference>
<sequence>MDTAASPDLQLAGLFPAWLGLSEQPSSAVEQQQLQLSEDLDSILDSCERINPLLTTIDPQSFNLLQSPDVVACDPALLSVGLSPSASSPSASSSATELSSSSSLAADETSKSAKPQTSVTTTVAIQKRKRGRPRVFAEQEHSERRRAQVRDAQRTYRQKKDLTIQHLQRRVRSLESVVESIQSVFLDVYDSSLEHAIEYKLGNDYIRDLAFSASRVLDLTQAALDNSTSESDATPTVPEVNYIAHRPTYSGPDSRLFDTTPVFEKFPIPQITSSSVALSTRVLDRNGTDRYEKLQEALFRSCFLIAKNTLATKNPTIIARIFPEGLDNPDRTYRVISAALKRTDRIDPSKWYFTSDDNRTYPRYISTTAIARKVKLAEEVDKRGPFDLDALVSSLYGRGVSLGNCPRYYIFDVEMALSAAEKVSPM</sequence>
<evidence type="ECO:0008006" key="4">
    <source>
        <dbReference type="Google" id="ProtNLM"/>
    </source>
</evidence>
<accession>A0ABR1EZ93</accession>
<dbReference type="EMBL" id="JBBJBU010000014">
    <property type="protein sequence ID" value="KAK7202905.1"/>
    <property type="molecule type" value="Genomic_DNA"/>
</dbReference>
<dbReference type="InterPro" id="IPR046347">
    <property type="entry name" value="bZIP_sf"/>
</dbReference>
<feature type="region of interest" description="Disordered" evidence="1">
    <location>
        <begin position="82"/>
        <end position="155"/>
    </location>
</feature>
<feature type="compositionally biased region" description="Low complexity" evidence="1">
    <location>
        <begin position="82"/>
        <end position="106"/>
    </location>
</feature>
<proteinExistence type="predicted"/>
<name>A0ABR1EZ93_9ASCO</name>